<keyword evidence="1" id="KW-0472">Membrane</keyword>
<dbReference type="InterPro" id="IPR029787">
    <property type="entry name" value="Nucleotide_cyclase"/>
</dbReference>
<dbReference type="Proteomes" id="UP000186058">
    <property type="component" value="Unassembled WGS sequence"/>
</dbReference>
<keyword evidence="1" id="KW-0812">Transmembrane</keyword>
<gene>
    <name evidence="3" type="ORF">A3844_21210</name>
</gene>
<sequence length="386" mass="43322">MAVQLDIRTLLYLFIFGNLFTALLTSFYRLHSSRDKASTLFIAAKWLQVAYWSSFLVWNVMPRYIAIPLSNALILAGGGLEIAALLLMTGLFGRKAKLYYWTISVCSVISYGSVALFYNRPNIRVATTSLWAVLFMVYPAFRLMKNRKGSPLQGLMGFIFFLFAVVMLIRSMTALFLEPGMGALSPNLPQYLYFLGMFFLLIVGSSAFILLSNEHTYEKLKRMATYDGLTGILGRRTFMQEAEQKLAHAVKKQEFFSLLLLDLDHFKRVNDSKGHDVGDAVLQDFVFTIQSNLKTFDLFGRVGGEEFAVLLCGLDEEDSGCRAEQLRQAVEEGASSFTYPGEYTVSIGIVTVLPGPLTSLNMLYKLSDQALYQAKQLGRNRVVRSG</sequence>
<dbReference type="InterPro" id="IPR050469">
    <property type="entry name" value="Diguanylate_Cyclase"/>
</dbReference>
<evidence type="ECO:0000313" key="4">
    <source>
        <dbReference type="Proteomes" id="UP000186058"/>
    </source>
</evidence>
<evidence type="ECO:0000313" key="3">
    <source>
        <dbReference type="EMBL" id="OKP83902.1"/>
    </source>
</evidence>
<dbReference type="InterPro" id="IPR000160">
    <property type="entry name" value="GGDEF_dom"/>
</dbReference>
<accession>A0ABX3EJS3</accession>
<dbReference type="PANTHER" id="PTHR45138:SF9">
    <property type="entry name" value="DIGUANYLATE CYCLASE DGCM-RELATED"/>
    <property type="match status" value="1"/>
</dbReference>
<dbReference type="SMART" id="SM00267">
    <property type="entry name" value="GGDEF"/>
    <property type="match status" value="1"/>
</dbReference>
<keyword evidence="4" id="KW-1185">Reference proteome</keyword>
<proteinExistence type="predicted"/>
<dbReference type="Gene3D" id="3.30.70.270">
    <property type="match status" value="1"/>
</dbReference>
<dbReference type="NCBIfam" id="TIGR00254">
    <property type="entry name" value="GGDEF"/>
    <property type="match status" value="1"/>
</dbReference>
<feature type="domain" description="GGDEF" evidence="2">
    <location>
        <begin position="254"/>
        <end position="386"/>
    </location>
</feature>
<protein>
    <recommendedName>
        <fullName evidence="2">GGDEF domain-containing protein</fullName>
    </recommendedName>
</protein>
<dbReference type="SUPFAM" id="SSF55073">
    <property type="entry name" value="Nucleotide cyclase"/>
    <property type="match status" value="1"/>
</dbReference>
<dbReference type="Pfam" id="PF00990">
    <property type="entry name" value="GGDEF"/>
    <property type="match status" value="1"/>
</dbReference>
<feature type="transmembrane region" description="Helical" evidence="1">
    <location>
        <begin position="191"/>
        <end position="212"/>
    </location>
</feature>
<dbReference type="PROSITE" id="PS50887">
    <property type="entry name" value="GGDEF"/>
    <property type="match status" value="1"/>
</dbReference>
<organism evidence="3 4">
    <name type="scientific">Paenibacillus helianthi</name>
    <dbReference type="NCBI Taxonomy" id="1349432"/>
    <lineage>
        <taxon>Bacteria</taxon>
        <taxon>Bacillati</taxon>
        <taxon>Bacillota</taxon>
        <taxon>Bacilli</taxon>
        <taxon>Bacillales</taxon>
        <taxon>Paenibacillaceae</taxon>
        <taxon>Paenibacillus</taxon>
    </lineage>
</organism>
<evidence type="ECO:0000259" key="2">
    <source>
        <dbReference type="PROSITE" id="PS50887"/>
    </source>
</evidence>
<dbReference type="PANTHER" id="PTHR45138">
    <property type="entry name" value="REGULATORY COMPONENTS OF SENSORY TRANSDUCTION SYSTEM"/>
    <property type="match status" value="1"/>
</dbReference>
<comment type="caution">
    <text evidence="3">The sequence shown here is derived from an EMBL/GenBank/DDBJ whole genome shotgun (WGS) entry which is preliminary data.</text>
</comment>
<reference evidence="3 4" key="1">
    <citation type="submission" date="2016-03" db="EMBL/GenBank/DDBJ databases">
        <authorList>
            <person name="Sant'Anna F.H."/>
            <person name="Ambrosini A."/>
            <person name="Souza R."/>
            <person name="Bach E."/>
            <person name="Fernandes G."/>
            <person name="Balsanelli E."/>
            <person name="Baura V.A."/>
            <person name="Souza E.M."/>
            <person name="Passaglia L."/>
        </authorList>
    </citation>
    <scope>NUCLEOTIDE SEQUENCE [LARGE SCALE GENOMIC DNA]</scope>
    <source>
        <strain evidence="3 4">P26E</strain>
    </source>
</reference>
<evidence type="ECO:0000256" key="1">
    <source>
        <dbReference type="SAM" id="Phobius"/>
    </source>
</evidence>
<name>A0ABX3EJS3_9BACL</name>
<feature type="transmembrane region" description="Helical" evidence="1">
    <location>
        <begin position="98"/>
        <end position="117"/>
    </location>
</feature>
<feature type="transmembrane region" description="Helical" evidence="1">
    <location>
        <begin position="12"/>
        <end position="30"/>
    </location>
</feature>
<feature type="transmembrane region" description="Helical" evidence="1">
    <location>
        <begin position="37"/>
        <end position="58"/>
    </location>
</feature>
<dbReference type="EMBL" id="LVWI01000058">
    <property type="protein sequence ID" value="OKP83902.1"/>
    <property type="molecule type" value="Genomic_DNA"/>
</dbReference>
<dbReference type="CDD" id="cd01949">
    <property type="entry name" value="GGDEF"/>
    <property type="match status" value="1"/>
</dbReference>
<dbReference type="RefSeq" id="WP_074108436.1">
    <property type="nucleotide sequence ID" value="NZ_LVWI01000058.1"/>
</dbReference>
<feature type="transmembrane region" description="Helical" evidence="1">
    <location>
        <begin position="64"/>
        <end position="86"/>
    </location>
</feature>
<keyword evidence="1" id="KW-1133">Transmembrane helix</keyword>
<feature type="transmembrane region" description="Helical" evidence="1">
    <location>
        <begin position="153"/>
        <end position="171"/>
    </location>
</feature>
<dbReference type="InterPro" id="IPR043128">
    <property type="entry name" value="Rev_trsase/Diguanyl_cyclase"/>
</dbReference>
<feature type="transmembrane region" description="Helical" evidence="1">
    <location>
        <begin position="123"/>
        <end position="141"/>
    </location>
</feature>